<dbReference type="OrthoDB" id="37659at2759"/>
<gene>
    <name evidence="4" type="ORF">E0L32_003004</name>
</gene>
<dbReference type="Pfam" id="PF00106">
    <property type="entry name" value="adh_short"/>
    <property type="match status" value="1"/>
</dbReference>
<keyword evidence="5" id="KW-1185">Reference proteome</keyword>
<keyword evidence="2" id="KW-0521">NADP</keyword>
<comment type="caution">
    <text evidence="4">The sequence shown here is derived from an EMBL/GenBank/DDBJ whole genome shotgun (WGS) entry which is preliminary data.</text>
</comment>
<evidence type="ECO:0008006" key="6">
    <source>
        <dbReference type="Google" id="ProtNLM"/>
    </source>
</evidence>
<dbReference type="InterPro" id="IPR036291">
    <property type="entry name" value="NAD(P)-bd_dom_sf"/>
</dbReference>
<dbReference type="AlphaFoldDB" id="A0A507BEL4"/>
<dbReference type="GeneID" id="41970451"/>
<accession>A0A507BEL4</accession>
<reference evidence="4 5" key="1">
    <citation type="submission" date="2019-06" db="EMBL/GenBank/DDBJ databases">
        <title>Draft genome sequence of the filamentous fungus Phialemoniopsis curvata isolated from diesel fuel.</title>
        <authorList>
            <person name="Varaljay V.A."/>
            <person name="Lyon W.J."/>
            <person name="Crouch A.L."/>
            <person name="Drake C.E."/>
            <person name="Hollomon J.M."/>
            <person name="Nadeau L.J."/>
            <person name="Nunn H.S."/>
            <person name="Stevenson B.S."/>
            <person name="Bojanowski C.L."/>
            <person name="Crookes-Goodson W.J."/>
        </authorList>
    </citation>
    <scope>NUCLEOTIDE SEQUENCE [LARGE SCALE GENOMIC DNA]</scope>
    <source>
        <strain evidence="4 5">D216</strain>
    </source>
</reference>
<dbReference type="InterPro" id="IPR020904">
    <property type="entry name" value="Sc_DH/Rdtase_CS"/>
</dbReference>
<evidence type="ECO:0000313" key="5">
    <source>
        <dbReference type="Proteomes" id="UP000319257"/>
    </source>
</evidence>
<protein>
    <recommendedName>
        <fullName evidence="6">NAD(P)-binding protein</fullName>
    </recommendedName>
</protein>
<dbReference type="STRING" id="1093900.A0A507BEL4"/>
<dbReference type="EMBL" id="SKBQ01000012">
    <property type="protein sequence ID" value="TPX17903.1"/>
    <property type="molecule type" value="Genomic_DNA"/>
</dbReference>
<evidence type="ECO:0000256" key="1">
    <source>
        <dbReference type="ARBA" id="ARBA00006484"/>
    </source>
</evidence>
<comment type="similarity">
    <text evidence="1">Belongs to the short-chain dehydrogenases/reductases (SDR) family.</text>
</comment>
<dbReference type="PANTHER" id="PTHR44229">
    <property type="entry name" value="15-HYDROXYPROSTAGLANDIN DEHYDROGENASE [NAD(+)]"/>
    <property type="match status" value="1"/>
</dbReference>
<keyword evidence="3" id="KW-0560">Oxidoreductase</keyword>
<dbReference type="PANTHER" id="PTHR44229:SF4">
    <property type="entry name" value="15-HYDROXYPROSTAGLANDIN DEHYDROGENASE [NAD(+)]"/>
    <property type="match status" value="1"/>
</dbReference>
<dbReference type="RefSeq" id="XP_030999614.1">
    <property type="nucleotide sequence ID" value="XM_031137257.1"/>
</dbReference>
<organism evidence="4 5">
    <name type="scientific">Thyridium curvatum</name>
    <dbReference type="NCBI Taxonomy" id="1093900"/>
    <lineage>
        <taxon>Eukaryota</taxon>
        <taxon>Fungi</taxon>
        <taxon>Dikarya</taxon>
        <taxon>Ascomycota</taxon>
        <taxon>Pezizomycotina</taxon>
        <taxon>Sordariomycetes</taxon>
        <taxon>Sordariomycetidae</taxon>
        <taxon>Thyridiales</taxon>
        <taxon>Thyridiaceae</taxon>
        <taxon>Thyridium</taxon>
    </lineage>
</organism>
<dbReference type="PROSITE" id="PS00061">
    <property type="entry name" value="ADH_SHORT"/>
    <property type="match status" value="1"/>
</dbReference>
<dbReference type="GO" id="GO:0005737">
    <property type="term" value="C:cytoplasm"/>
    <property type="evidence" value="ECO:0007669"/>
    <property type="project" value="TreeGrafter"/>
</dbReference>
<evidence type="ECO:0000256" key="3">
    <source>
        <dbReference type="ARBA" id="ARBA00023002"/>
    </source>
</evidence>
<name>A0A507BEL4_9PEZI</name>
<dbReference type="GO" id="GO:0016616">
    <property type="term" value="F:oxidoreductase activity, acting on the CH-OH group of donors, NAD or NADP as acceptor"/>
    <property type="evidence" value="ECO:0007669"/>
    <property type="project" value="TreeGrafter"/>
</dbReference>
<dbReference type="Proteomes" id="UP000319257">
    <property type="component" value="Unassembled WGS sequence"/>
</dbReference>
<evidence type="ECO:0000256" key="2">
    <source>
        <dbReference type="ARBA" id="ARBA00022857"/>
    </source>
</evidence>
<sequence length="287" mass="31128">MAYTGETAYITGGARGIALYLAKDLAAKGMKVALADFNFEGAQNAAKELNASGHVAIAIQVDVGDWESQKTAFETAVQAFGRINYVFPIAGITERPWLPFQPCEEKYVKPDLSVMDVNATGALYTCALGVQHFLRQKPDKYGFRGKVIIVASACGFYYIPSLPVYTASKHAVVGFVRTYGRHSTAEQITINAVCPTIVKTGISVGEFYDKAEAKGLLVSIEHLVEGVESLLGDCQTSGEALEALPGTGGLRIKERAEYTNDGCRESVEMTEERTFNAFKALRTKSQQ</sequence>
<dbReference type="InParanoid" id="A0A507BEL4"/>
<dbReference type="InterPro" id="IPR002347">
    <property type="entry name" value="SDR_fam"/>
</dbReference>
<dbReference type="Gene3D" id="3.40.50.720">
    <property type="entry name" value="NAD(P)-binding Rossmann-like Domain"/>
    <property type="match status" value="1"/>
</dbReference>
<dbReference type="SUPFAM" id="SSF51735">
    <property type="entry name" value="NAD(P)-binding Rossmann-fold domains"/>
    <property type="match status" value="1"/>
</dbReference>
<dbReference type="PRINTS" id="PR00081">
    <property type="entry name" value="GDHRDH"/>
</dbReference>
<proteinExistence type="inferred from homology"/>
<evidence type="ECO:0000313" key="4">
    <source>
        <dbReference type="EMBL" id="TPX17903.1"/>
    </source>
</evidence>